<name>A0ABW7IFM3_9VIBR</name>
<gene>
    <name evidence="1" type="ORF">ACGRH2_03515</name>
</gene>
<reference evidence="1 2" key="1">
    <citation type="submission" date="2024-10" db="EMBL/GenBank/DDBJ databases">
        <authorList>
            <person name="Yibar A."/>
            <person name="Saticioglu I.B."/>
            <person name="Duman M."/>
            <person name="Ajmi N."/>
            <person name="Gurler F."/>
            <person name="Ay H."/>
            <person name="Onuk E."/>
            <person name="Guler S."/>
            <person name="Romalde J.L."/>
        </authorList>
    </citation>
    <scope>NUCLEOTIDE SEQUENCE [LARGE SCALE GENOMIC DNA]</scope>
    <source>
        <strain evidence="1 2">1-TCBS-B</strain>
    </source>
</reference>
<comment type="caution">
    <text evidence="1">The sequence shown here is derived from an EMBL/GenBank/DDBJ whole genome shotgun (WGS) entry which is preliminary data.</text>
</comment>
<accession>A0ABW7IFM3</accession>
<proteinExistence type="predicted"/>
<evidence type="ECO:0000313" key="1">
    <source>
        <dbReference type="EMBL" id="MFH0259513.1"/>
    </source>
</evidence>
<dbReference type="Proteomes" id="UP001607125">
    <property type="component" value="Unassembled WGS sequence"/>
</dbReference>
<protein>
    <recommendedName>
        <fullName evidence="3">Pyocin activator protein PrtN</fullName>
    </recommendedName>
</protein>
<organism evidence="1 2">
    <name type="scientific">Vibrio barjaei</name>
    <dbReference type="NCBI Taxonomy" id="1676683"/>
    <lineage>
        <taxon>Bacteria</taxon>
        <taxon>Pseudomonadati</taxon>
        <taxon>Pseudomonadota</taxon>
        <taxon>Gammaproteobacteria</taxon>
        <taxon>Vibrionales</taxon>
        <taxon>Vibrionaceae</taxon>
        <taxon>Vibrio</taxon>
    </lineage>
</organism>
<dbReference type="RefSeq" id="WP_394628571.1">
    <property type="nucleotide sequence ID" value="NZ_JBIHSF010000004.1"/>
</dbReference>
<dbReference type="EMBL" id="JBIHSF010000004">
    <property type="protein sequence ID" value="MFH0259513.1"/>
    <property type="molecule type" value="Genomic_DNA"/>
</dbReference>
<evidence type="ECO:0008006" key="3">
    <source>
        <dbReference type="Google" id="ProtNLM"/>
    </source>
</evidence>
<sequence length="106" mass="12323">MNSRALSNKLMTTDPLLISILLNYEKKEISKKIRLMFGDDKAREKFSPARDSQSRVDYYNLPELESKMFVAKHNLGYLEKITQFWIDRNKVAVLPDFTHAAEATRA</sequence>
<keyword evidence="2" id="KW-1185">Reference proteome</keyword>
<evidence type="ECO:0000313" key="2">
    <source>
        <dbReference type="Proteomes" id="UP001607125"/>
    </source>
</evidence>